<dbReference type="AlphaFoldDB" id="A0A9W7ETX2"/>
<dbReference type="Gene3D" id="1.25.40.10">
    <property type="entry name" value="Tetratricopeptide repeat domain"/>
    <property type="match status" value="1"/>
</dbReference>
<dbReference type="PROSITE" id="PS50005">
    <property type="entry name" value="TPR"/>
    <property type="match status" value="1"/>
</dbReference>
<proteinExistence type="predicted"/>
<dbReference type="PANTHER" id="PTHR46540">
    <property type="entry name" value="TETRATRICOPEPTIDE REPEAT PROTEIN 12"/>
    <property type="match status" value="1"/>
</dbReference>
<evidence type="ECO:0000256" key="1">
    <source>
        <dbReference type="ARBA" id="ARBA00004161"/>
    </source>
</evidence>
<dbReference type="GO" id="GO:0070286">
    <property type="term" value="P:axonemal dynein complex assembly"/>
    <property type="evidence" value="ECO:0007669"/>
    <property type="project" value="TreeGrafter"/>
</dbReference>
<evidence type="ECO:0000313" key="7">
    <source>
        <dbReference type="Proteomes" id="UP001165085"/>
    </source>
</evidence>
<dbReference type="InterPro" id="IPR043195">
    <property type="entry name" value="TTC12"/>
</dbReference>
<evidence type="ECO:0000256" key="5">
    <source>
        <dbReference type="SAM" id="MobiDB-lite"/>
    </source>
</evidence>
<dbReference type="InterPro" id="IPR019734">
    <property type="entry name" value="TPR_rpt"/>
</dbReference>
<gene>
    <name evidence="6" type="ORF">TrST_g9247</name>
</gene>
<feature type="region of interest" description="Disordered" evidence="5">
    <location>
        <begin position="365"/>
        <end position="393"/>
    </location>
</feature>
<dbReference type="GO" id="GO:0005813">
    <property type="term" value="C:centrosome"/>
    <property type="evidence" value="ECO:0007669"/>
    <property type="project" value="TreeGrafter"/>
</dbReference>
<reference evidence="7" key="1">
    <citation type="journal article" date="2023" name="Commun. Biol.">
        <title>Genome analysis of Parmales, the sister group of diatoms, reveals the evolutionary specialization of diatoms from phago-mixotrophs to photoautotrophs.</title>
        <authorList>
            <person name="Ban H."/>
            <person name="Sato S."/>
            <person name="Yoshikawa S."/>
            <person name="Yamada K."/>
            <person name="Nakamura Y."/>
            <person name="Ichinomiya M."/>
            <person name="Sato N."/>
            <person name="Blanc-Mathieu R."/>
            <person name="Endo H."/>
            <person name="Kuwata A."/>
            <person name="Ogata H."/>
        </authorList>
    </citation>
    <scope>NUCLEOTIDE SEQUENCE [LARGE SCALE GENOMIC DNA]</scope>
    <source>
        <strain evidence="7">NIES 3701</strain>
    </source>
</reference>
<keyword evidence="7" id="KW-1185">Reference proteome</keyword>
<name>A0A9W7ETX2_9STRA</name>
<dbReference type="GO" id="GO:0007288">
    <property type="term" value="P:sperm axoneme assembly"/>
    <property type="evidence" value="ECO:0007669"/>
    <property type="project" value="TreeGrafter"/>
</dbReference>
<feature type="compositionally biased region" description="Gly residues" evidence="5">
    <location>
        <begin position="369"/>
        <end position="378"/>
    </location>
</feature>
<dbReference type="Proteomes" id="UP001165085">
    <property type="component" value="Unassembled WGS sequence"/>
</dbReference>
<dbReference type="SUPFAM" id="SSF48452">
    <property type="entry name" value="TPR-like"/>
    <property type="match status" value="1"/>
</dbReference>
<organism evidence="6 7">
    <name type="scientific">Triparma strigata</name>
    <dbReference type="NCBI Taxonomy" id="1606541"/>
    <lineage>
        <taxon>Eukaryota</taxon>
        <taxon>Sar</taxon>
        <taxon>Stramenopiles</taxon>
        <taxon>Ochrophyta</taxon>
        <taxon>Bolidophyceae</taxon>
        <taxon>Parmales</taxon>
        <taxon>Triparmaceae</taxon>
        <taxon>Triparma</taxon>
    </lineage>
</organism>
<dbReference type="SMART" id="SM00028">
    <property type="entry name" value="TPR"/>
    <property type="match status" value="2"/>
</dbReference>
<dbReference type="Gene3D" id="1.25.10.10">
    <property type="entry name" value="Leucine-rich Repeat Variant"/>
    <property type="match status" value="2"/>
</dbReference>
<dbReference type="EMBL" id="BRXY01000363">
    <property type="protein sequence ID" value="GMH89855.1"/>
    <property type="molecule type" value="Genomic_DNA"/>
</dbReference>
<comment type="subcellular location">
    <subcellularLocation>
        <location evidence="1">Cytoplasm</location>
        <location evidence="1">Myofibril</location>
        <location evidence="1">Sarcomere</location>
        <location evidence="1">A band</location>
    </subcellularLocation>
    <subcellularLocation>
        <location evidence="2">Cytoplasm</location>
        <location evidence="2">Myofibril</location>
        <location evidence="2">Sarcomere</location>
        <location evidence="2">Z line</location>
    </subcellularLocation>
</comment>
<dbReference type="SUPFAM" id="SSF48371">
    <property type="entry name" value="ARM repeat"/>
    <property type="match status" value="1"/>
</dbReference>
<evidence type="ECO:0000256" key="4">
    <source>
        <dbReference type="PROSITE-ProRule" id="PRU00339"/>
    </source>
</evidence>
<sequence>MSDPMAMLDLERRTGVKNSDVDDFVKKTDALQQAISGIVSGELDPAKVSLKKYGILTEQEQAEEDARREKNRKEMAERVAKEKAEEARKEREKWWDGAEYMYGPREGSADWKEEQEDARNQKAKERAKRTEEEQQKLLDRYSLDYNRWNESNYVPDDEASKEEQAYLQKQKEEEDMAKFEATNAEWCNAQKEDIDKRREVRAKKDGQANASRLKGNRYYGQKKYDRALEMYMESLAGTPYKTNVLTNISLCYSKMKKWSDAVEFCDRAIHCDRKCVKALVRRSVNFIEMSKAESEAVKETEEKMKILKEGRVKALKDLEAALLADPENKDVIKHRKDVVQDLADEELELRVKDLVVKEEKRALDSVGEAGAGGGGGGGQEEKKQGEEDGQAQATKQWLERGMEKLAKGEEFGEAPPISEFSVVDSLMAKVADGKICSPMAEVGGEGQEQGQGQEGANLMANLAESLGVDADLNPSNGDILKMSLEESEETRVYLRTSGGLVSLCDRLMKDDETAEAERATLFNVLAAAVEENRKSKDLVYEKMGLAAAVACMYQEMKGEGGGGGETATTLWKNKMGACSLLAACIDDEGGVSAKCTGLVCGDIGLVMSVVKALLWYARFEGEGELASCASALGLLRDMARNEKAKKSIGDVYGGGGADGEHLVLAVVFAMTAKRATPDVREVAVCCLSNLALVEVLRSKFCLKGKLKEGGKSVTAVHGLLAISRAHKTETPASRAVALGCLMNACIGGGAGMGKGILESKRDENGVKKEIASYGGIPVLISLLTSSSNSISPAIIKQRSSGLLGRCLTCEDCVKKLMEEPTGGKICLALIEAINENDGAFFKEGEGSKMSGEMVCNLVRCMAVVKPAPVGSTGYVDALVKLLPVVRGDNLASGRITASSVCMPPEAREEGSTASMVDRDVTLVANCIKALIGCLDVGREGIEAVVDTGGLERLISVLANNSSYKNAAVRKNAAAAIARIVKSDEKAMARCRELRGMEILMELGQSGKI</sequence>
<dbReference type="GO" id="GO:0005737">
    <property type="term" value="C:cytoplasm"/>
    <property type="evidence" value="ECO:0007669"/>
    <property type="project" value="TreeGrafter"/>
</dbReference>
<dbReference type="OrthoDB" id="629492at2759"/>
<evidence type="ECO:0000313" key="6">
    <source>
        <dbReference type="EMBL" id="GMH89855.1"/>
    </source>
</evidence>
<dbReference type="InterPro" id="IPR016024">
    <property type="entry name" value="ARM-type_fold"/>
</dbReference>
<accession>A0A9W7ETX2</accession>
<dbReference type="InterPro" id="IPR011989">
    <property type="entry name" value="ARM-like"/>
</dbReference>
<dbReference type="InterPro" id="IPR011990">
    <property type="entry name" value="TPR-like_helical_dom_sf"/>
</dbReference>
<dbReference type="InterPro" id="IPR000225">
    <property type="entry name" value="Armadillo"/>
</dbReference>
<evidence type="ECO:0000256" key="2">
    <source>
        <dbReference type="ARBA" id="ARBA00004216"/>
    </source>
</evidence>
<feature type="compositionally biased region" description="Basic and acidic residues" evidence="5">
    <location>
        <begin position="107"/>
        <end position="134"/>
    </location>
</feature>
<dbReference type="PANTHER" id="PTHR46540:SF1">
    <property type="entry name" value="TETRATRICOPEPTIDE REPEAT PROTEIN 12"/>
    <property type="match status" value="1"/>
</dbReference>
<keyword evidence="4" id="KW-0802">TPR repeat</keyword>
<feature type="region of interest" description="Disordered" evidence="5">
    <location>
        <begin position="59"/>
        <end position="90"/>
    </location>
</feature>
<protein>
    <recommendedName>
        <fullName evidence="3">Protein unc-45 homolog B</fullName>
    </recommendedName>
</protein>
<feature type="region of interest" description="Disordered" evidence="5">
    <location>
        <begin position="103"/>
        <end position="134"/>
    </location>
</feature>
<evidence type="ECO:0000256" key="3">
    <source>
        <dbReference type="ARBA" id="ARBA00020768"/>
    </source>
</evidence>
<comment type="caution">
    <text evidence="6">The sequence shown here is derived from an EMBL/GenBank/DDBJ whole genome shotgun (WGS) entry which is preliminary data.</text>
</comment>
<feature type="repeat" description="TPR" evidence="4">
    <location>
        <begin position="208"/>
        <end position="241"/>
    </location>
</feature>
<feature type="compositionally biased region" description="Basic and acidic residues" evidence="5">
    <location>
        <begin position="64"/>
        <end position="90"/>
    </location>
</feature>
<dbReference type="SMART" id="SM00185">
    <property type="entry name" value="ARM"/>
    <property type="match status" value="2"/>
</dbReference>